<evidence type="ECO:0000256" key="6">
    <source>
        <dbReference type="SAM" id="MobiDB-lite"/>
    </source>
</evidence>
<dbReference type="Pfam" id="PF12017">
    <property type="entry name" value="Tnp_P_element"/>
    <property type="match status" value="1"/>
</dbReference>
<keyword evidence="1" id="KW-0479">Metal-binding</keyword>
<keyword evidence="3" id="KW-0862">Zinc</keyword>
<name>A0A1E1WEH1_PECGO</name>
<feature type="region of interest" description="Disordered" evidence="6">
    <location>
        <begin position="194"/>
        <end position="259"/>
    </location>
</feature>
<proteinExistence type="predicted"/>
<evidence type="ECO:0000256" key="5">
    <source>
        <dbReference type="PROSITE-ProRule" id="PRU00309"/>
    </source>
</evidence>
<dbReference type="SMART" id="SM00980">
    <property type="entry name" value="THAP"/>
    <property type="match status" value="1"/>
</dbReference>
<dbReference type="Pfam" id="PF05485">
    <property type="entry name" value="THAP"/>
    <property type="match status" value="1"/>
</dbReference>
<evidence type="ECO:0000256" key="4">
    <source>
        <dbReference type="ARBA" id="ARBA00023125"/>
    </source>
</evidence>
<dbReference type="Pfam" id="PF21787">
    <property type="entry name" value="TNP-like_RNaseH_N"/>
    <property type="match status" value="1"/>
</dbReference>
<dbReference type="InterPro" id="IPR021896">
    <property type="entry name" value="THAP9-like_HTH"/>
</dbReference>
<evidence type="ECO:0000256" key="3">
    <source>
        <dbReference type="ARBA" id="ARBA00022833"/>
    </source>
</evidence>
<dbReference type="EMBL" id="GDQN01005676">
    <property type="protein sequence ID" value="JAT85378.1"/>
    <property type="molecule type" value="Transcribed_RNA"/>
</dbReference>
<sequence>MEIYCAVYGCPSSSKDKERYLYPFPLDPIRCNNWLQAVDRLDLGHLSIDNLHKEYRVCDIHFTFLDQHKILLDDAVPNLNLPHRTILDDLTKSTQTDFSNTTVATQTETATNEIACQTESAESIESQQQWKIDNPLKRKLLITLAFDPKTAKTNQNCDSDQSEQTSLSNASMLENNAENPTICDVTCQPDIASIVPKSGDKPKVKRESPKVVPKNVKKFSRCEEKKPKQKRKGRKSKCQKEVSSDEPNETSDSDEEEMDYETMMQSRLEEAIKLIQQQWRLHEKKYRKNRRDNDIEEITEDPVEKLKVKQGRAYGNELKFLALNLFYSNPTAYKALRQHLNLPTEKTLRRIQVGISTKLTPTVINCLKLIVSKLKDEEKYCIVCANLLPLKEEIHKIANSDKSMGYHEINDIQGTEVASKSLVVLTRGIYSDWKQPLITCQLKENFDISEVNLWLDEIIGTLMDVGLKVIAFTTNEHPNMLNMAKARNICPERPFFFVNNHKVYYIFDALHIMNQIRNVMLNHYFRFVEVDGTEQIASWFDIEKLFETDKTRVYKFAPKLTESHIRPNDLDKTRIHYSAQVFSKTVAAGIINCIELKHLTARSYGTVKFVDLLNNIFDILNSYDDKDICRYKIPFCFKDYQMDVFEKMLNLLPNLKVITKNYEDVTNTVETLRCLEITIRAVLNIASDLKTNGYQYLCTRNLNLEQLDTFFESMRRKWGTRPSAV</sequence>
<dbReference type="InterPro" id="IPR048365">
    <property type="entry name" value="TNP-like_RNaseH_N"/>
</dbReference>
<protein>
    <recommendedName>
        <fullName evidence="7">THAP-type domain-containing protein</fullName>
    </recommendedName>
</protein>
<gene>
    <name evidence="8" type="ORF">g.14956</name>
</gene>
<accession>A0A1E1WEH1</accession>
<evidence type="ECO:0000259" key="7">
    <source>
        <dbReference type="PROSITE" id="PS50950"/>
    </source>
</evidence>
<dbReference type="InterPro" id="IPR006612">
    <property type="entry name" value="THAP_Znf"/>
</dbReference>
<dbReference type="AlphaFoldDB" id="A0A1E1WEH1"/>
<evidence type="ECO:0000256" key="1">
    <source>
        <dbReference type="ARBA" id="ARBA00022723"/>
    </source>
</evidence>
<feature type="compositionally biased region" description="Acidic residues" evidence="6">
    <location>
        <begin position="244"/>
        <end position="259"/>
    </location>
</feature>
<keyword evidence="2 5" id="KW-0863">Zinc-finger</keyword>
<evidence type="ECO:0000256" key="2">
    <source>
        <dbReference type="ARBA" id="ARBA00022771"/>
    </source>
</evidence>
<feature type="non-terminal residue" evidence="8">
    <location>
        <position position="725"/>
    </location>
</feature>
<dbReference type="PROSITE" id="PS50950">
    <property type="entry name" value="ZF_THAP"/>
    <property type="match status" value="1"/>
</dbReference>
<dbReference type="SMART" id="SM00692">
    <property type="entry name" value="DM3"/>
    <property type="match status" value="1"/>
</dbReference>
<dbReference type="SUPFAM" id="SSF57716">
    <property type="entry name" value="Glucocorticoid receptor-like (DNA-binding domain)"/>
    <property type="match status" value="1"/>
</dbReference>
<feature type="compositionally biased region" description="Basic residues" evidence="6">
    <location>
        <begin position="227"/>
        <end position="237"/>
    </location>
</feature>
<feature type="compositionally biased region" description="Basic and acidic residues" evidence="6">
    <location>
        <begin position="198"/>
        <end position="209"/>
    </location>
</feature>
<dbReference type="InterPro" id="IPR048366">
    <property type="entry name" value="TNP-like_GBD"/>
</dbReference>
<reference evidence="8" key="1">
    <citation type="submission" date="2015-09" db="EMBL/GenBank/DDBJ databases">
        <title>De novo assembly of Pectinophora gossypiella (Pink Bollworm) gut transcriptome.</title>
        <authorList>
            <person name="Tassone E.E."/>
        </authorList>
    </citation>
    <scope>NUCLEOTIDE SEQUENCE</scope>
</reference>
<feature type="domain" description="THAP-type" evidence="7">
    <location>
        <begin position="1"/>
        <end position="80"/>
    </location>
</feature>
<evidence type="ECO:0000313" key="8">
    <source>
        <dbReference type="EMBL" id="JAT85378.1"/>
    </source>
</evidence>
<dbReference type="Pfam" id="PF21788">
    <property type="entry name" value="TNP-like_GBD"/>
    <property type="match status" value="1"/>
</dbReference>
<organism evidence="8">
    <name type="scientific">Pectinophora gossypiella</name>
    <name type="common">Cotton pink bollworm</name>
    <name type="synonym">Depressaria gossypiella</name>
    <dbReference type="NCBI Taxonomy" id="13191"/>
    <lineage>
        <taxon>Eukaryota</taxon>
        <taxon>Metazoa</taxon>
        <taxon>Ecdysozoa</taxon>
        <taxon>Arthropoda</taxon>
        <taxon>Hexapoda</taxon>
        <taxon>Insecta</taxon>
        <taxon>Pterygota</taxon>
        <taxon>Neoptera</taxon>
        <taxon>Endopterygota</taxon>
        <taxon>Lepidoptera</taxon>
        <taxon>Glossata</taxon>
        <taxon>Ditrysia</taxon>
        <taxon>Gelechioidea</taxon>
        <taxon>Gelechiidae</taxon>
        <taxon>Apatetrinae</taxon>
        <taxon>Pectinophora</taxon>
    </lineage>
</organism>
<dbReference type="OrthoDB" id="8948150at2759"/>
<dbReference type="GO" id="GO:0008270">
    <property type="term" value="F:zinc ion binding"/>
    <property type="evidence" value="ECO:0007669"/>
    <property type="project" value="UniProtKB-KW"/>
</dbReference>
<dbReference type="GO" id="GO:0003677">
    <property type="term" value="F:DNA binding"/>
    <property type="evidence" value="ECO:0007669"/>
    <property type="project" value="UniProtKB-UniRule"/>
</dbReference>
<keyword evidence="4 5" id="KW-0238">DNA-binding</keyword>